<keyword evidence="1" id="KW-1133">Transmembrane helix</keyword>
<reference evidence="2 3" key="1">
    <citation type="journal article" date="2016" name="Nat. Commun.">
        <title>Thousands of microbial genomes shed light on interconnected biogeochemical processes in an aquifer system.</title>
        <authorList>
            <person name="Anantharaman K."/>
            <person name="Brown C.T."/>
            <person name="Hug L.A."/>
            <person name="Sharon I."/>
            <person name="Castelle C.J."/>
            <person name="Probst A.J."/>
            <person name="Thomas B.C."/>
            <person name="Singh A."/>
            <person name="Wilkins M.J."/>
            <person name="Karaoz U."/>
            <person name="Brodie E.L."/>
            <person name="Williams K.H."/>
            <person name="Hubbard S.S."/>
            <person name="Banfield J.F."/>
        </authorList>
    </citation>
    <scope>NUCLEOTIDE SEQUENCE [LARGE SCALE GENOMIC DNA]</scope>
</reference>
<dbReference type="Proteomes" id="UP000177006">
    <property type="component" value="Unassembled WGS sequence"/>
</dbReference>
<dbReference type="AlphaFoldDB" id="A0A1F5E8E7"/>
<comment type="caution">
    <text evidence="2">The sequence shown here is derived from an EMBL/GenBank/DDBJ whole genome shotgun (WGS) entry which is preliminary data.</text>
</comment>
<evidence type="ECO:0000313" key="2">
    <source>
        <dbReference type="EMBL" id="OGD63590.1"/>
    </source>
</evidence>
<keyword evidence="1" id="KW-0812">Transmembrane</keyword>
<evidence type="ECO:0000313" key="3">
    <source>
        <dbReference type="Proteomes" id="UP000177006"/>
    </source>
</evidence>
<proteinExistence type="predicted"/>
<dbReference type="EMBL" id="MEZK01000007">
    <property type="protein sequence ID" value="OGD63590.1"/>
    <property type="molecule type" value="Genomic_DNA"/>
</dbReference>
<name>A0A1F5E8E7_9BACT</name>
<evidence type="ECO:0000256" key="1">
    <source>
        <dbReference type="SAM" id="Phobius"/>
    </source>
</evidence>
<keyword evidence="1" id="KW-0472">Membrane</keyword>
<accession>A0A1F5E8E7</accession>
<organism evidence="2 3">
    <name type="scientific">Candidatus Beckwithbacteria bacterium RBG_13_42_9</name>
    <dbReference type="NCBI Taxonomy" id="1797457"/>
    <lineage>
        <taxon>Bacteria</taxon>
        <taxon>Candidatus Beckwithiibacteriota</taxon>
    </lineage>
</organism>
<gene>
    <name evidence="2" type="ORF">A2160_01835</name>
</gene>
<feature type="transmembrane region" description="Helical" evidence="1">
    <location>
        <begin position="46"/>
        <end position="62"/>
    </location>
</feature>
<sequence length="91" mass="10340">MILKAPRRTGQNIAQFFPFGGTLAGWYSPPCLTGLSRKTQIRHVRVLNFVFVWLVASYALWVPPVNLIEKLNAQMGQNKITNSNIEIRNNI</sequence>
<protein>
    <submittedName>
        <fullName evidence="2">Uncharacterized protein</fullName>
    </submittedName>
</protein>